<dbReference type="EMBL" id="CP104874">
    <property type="protein sequence ID" value="WWF04396.1"/>
    <property type="molecule type" value="Genomic_DNA"/>
</dbReference>
<feature type="transmembrane region" description="Helical" evidence="1">
    <location>
        <begin position="12"/>
        <end position="37"/>
    </location>
</feature>
<dbReference type="Proteomes" id="UP001381003">
    <property type="component" value="Chromosome"/>
</dbReference>
<protein>
    <submittedName>
        <fullName evidence="2">Alkaline shock response membrane anchor protein AmaP</fullName>
    </submittedName>
</protein>
<proteinExistence type="predicted"/>
<organism evidence="2 3">
    <name type="scientific">Janibacter terrae</name>
    <dbReference type="NCBI Taxonomy" id="103817"/>
    <lineage>
        <taxon>Bacteria</taxon>
        <taxon>Bacillati</taxon>
        <taxon>Actinomycetota</taxon>
        <taxon>Actinomycetes</taxon>
        <taxon>Micrococcales</taxon>
        <taxon>Intrasporangiaceae</taxon>
        <taxon>Janibacter</taxon>
    </lineage>
</organism>
<keyword evidence="3" id="KW-1185">Reference proteome</keyword>
<keyword evidence="1" id="KW-0812">Transmembrane</keyword>
<evidence type="ECO:0000256" key="1">
    <source>
        <dbReference type="SAM" id="Phobius"/>
    </source>
</evidence>
<reference evidence="2 3" key="1">
    <citation type="submission" date="2022-09" db="EMBL/GenBank/DDBJ databases">
        <title>Complete genome sequence of Janibacter terrae strain COS04-44, PCL-degrading bacteria isolated from oil spilled coast.</title>
        <authorList>
            <person name="Park H."/>
            <person name="Kim J.Y."/>
            <person name="An S.H."/>
            <person name="Lee C.M."/>
            <person name="Weon H.-Y."/>
        </authorList>
    </citation>
    <scope>NUCLEOTIDE SEQUENCE [LARGE SCALE GENOMIC DNA]</scope>
    <source>
        <strain evidence="2 3">COS04-44</strain>
    </source>
</reference>
<keyword evidence="1" id="KW-1133">Transmembrane helix</keyword>
<name>A0ABZ2FDP9_9MICO</name>
<sequence length="132" mass="13724">MNPSQPPSHPRPAVLAAAGVCLLQVLTLLVTAGLYALELTRGDGEDPSTASMTMVVCIIFAILLAVLASAWFKGASWPRTPTIVWNVLLLPAAWTLATSSGLWFGLGLAVLALVGIAAALLTPVPELPDRAL</sequence>
<feature type="transmembrane region" description="Helical" evidence="1">
    <location>
        <begin position="92"/>
        <end position="121"/>
    </location>
</feature>
<feature type="transmembrane region" description="Helical" evidence="1">
    <location>
        <begin position="49"/>
        <end position="72"/>
    </location>
</feature>
<evidence type="ECO:0000313" key="3">
    <source>
        <dbReference type="Proteomes" id="UP001381003"/>
    </source>
</evidence>
<evidence type="ECO:0000313" key="2">
    <source>
        <dbReference type="EMBL" id="WWF04396.1"/>
    </source>
</evidence>
<dbReference type="RefSeq" id="WP_338537791.1">
    <property type="nucleotide sequence ID" value="NZ_CP104874.1"/>
</dbReference>
<keyword evidence="1" id="KW-0472">Membrane</keyword>
<gene>
    <name evidence="2" type="ORF">N5P18_11925</name>
</gene>
<accession>A0ABZ2FDP9</accession>